<dbReference type="PANTHER" id="PTHR21043:SF0">
    <property type="entry name" value="MITOCHONDRIAL ASSEMBLY OF RIBOSOMAL LARGE SUBUNIT PROTEIN 1"/>
    <property type="match status" value="1"/>
</dbReference>
<dbReference type="STRING" id="1120920.SAMN03080599_00641"/>
<name>A0A1G5RSX1_9FIRM</name>
<dbReference type="Proteomes" id="UP000199208">
    <property type="component" value="Unassembled WGS sequence"/>
</dbReference>
<dbReference type="NCBIfam" id="TIGR00090">
    <property type="entry name" value="rsfS_iojap_ybeB"/>
    <property type="match status" value="1"/>
</dbReference>
<dbReference type="HAMAP" id="MF_01477">
    <property type="entry name" value="Iojap_RsfS"/>
    <property type="match status" value="1"/>
</dbReference>
<dbReference type="OrthoDB" id="9793681at2"/>
<evidence type="ECO:0000256" key="1">
    <source>
        <dbReference type="ARBA" id="ARBA00010574"/>
    </source>
</evidence>
<dbReference type="GO" id="GO:0017148">
    <property type="term" value="P:negative regulation of translation"/>
    <property type="evidence" value="ECO:0007669"/>
    <property type="project" value="UniProtKB-UniRule"/>
</dbReference>
<keyword evidence="2" id="KW-0678">Repressor</keyword>
<dbReference type="SUPFAM" id="SSF81301">
    <property type="entry name" value="Nucleotidyltransferase"/>
    <property type="match status" value="1"/>
</dbReference>
<keyword evidence="4" id="KW-1185">Reference proteome</keyword>
<dbReference type="GO" id="GO:0090071">
    <property type="term" value="P:negative regulation of ribosome biogenesis"/>
    <property type="evidence" value="ECO:0007669"/>
    <property type="project" value="UniProtKB-UniRule"/>
</dbReference>
<dbReference type="Pfam" id="PF02410">
    <property type="entry name" value="RsfS"/>
    <property type="match status" value="1"/>
</dbReference>
<comment type="subunit">
    <text evidence="2">Interacts with ribosomal protein uL14 (rplN).</text>
</comment>
<comment type="subcellular location">
    <subcellularLocation>
        <location evidence="2">Cytoplasm</location>
    </subcellularLocation>
</comment>
<keyword evidence="2" id="KW-0810">Translation regulation</keyword>
<evidence type="ECO:0000256" key="2">
    <source>
        <dbReference type="HAMAP-Rule" id="MF_01477"/>
    </source>
</evidence>
<comment type="function">
    <text evidence="2">Functions as a ribosomal silencing factor. Interacts with ribosomal protein uL14 (rplN), blocking formation of intersubunit bridge B8. Prevents association of the 30S and 50S ribosomal subunits and the formation of functional ribosomes, thus repressing translation.</text>
</comment>
<dbReference type="RefSeq" id="WP_092589428.1">
    <property type="nucleotide sequence ID" value="NZ_FMWL01000002.1"/>
</dbReference>
<dbReference type="InterPro" id="IPR043519">
    <property type="entry name" value="NT_sf"/>
</dbReference>
<dbReference type="GO" id="GO:0005737">
    <property type="term" value="C:cytoplasm"/>
    <property type="evidence" value="ECO:0007669"/>
    <property type="project" value="UniProtKB-SubCell"/>
</dbReference>
<comment type="similarity">
    <text evidence="1 2">Belongs to the Iojap/RsfS family.</text>
</comment>
<organism evidence="3 4">
    <name type="scientific">Acidaminobacter hydrogenoformans DSM 2784</name>
    <dbReference type="NCBI Taxonomy" id="1120920"/>
    <lineage>
        <taxon>Bacteria</taxon>
        <taxon>Bacillati</taxon>
        <taxon>Bacillota</taxon>
        <taxon>Clostridia</taxon>
        <taxon>Peptostreptococcales</taxon>
        <taxon>Acidaminobacteraceae</taxon>
        <taxon>Acidaminobacter</taxon>
    </lineage>
</organism>
<protein>
    <recommendedName>
        <fullName evidence="2">Ribosomal silencing factor RsfS</fullName>
    </recommendedName>
</protein>
<dbReference type="GO" id="GO:0042256">
    <property type="term" value="P:cytosolic ribosome assembly"/>
    <property type="evidence" value="ECO:0007669"/>
    <property type="project" value="UniProtKB-UniRule"/>
</dbReference>
<accession>A0A1G5RSX1</accession>
<dbReference type="PANTHER" id="PTHR21043">
    <property type="entry name" value="IOJAP SUPERFAMILY ORTHOLOG"/>
    <property type="match status" value="1"/>
</dbReference>
<dbReference type="InterPro" id="IPR004394">
    <property type="entry name" value="Iojap/RsfS/C7orf30"/>
</dbReference>
<dbReference type="GO" id="GO:0043023">
    <property type="term" value="F:ribosomal large subunit binding"/>
    <property type="evidence" value="ECO:0007669"/>
    <property type="project" value="TreeGrafter"/>
</dbReference>
<dbReference type="Gene3D" id="3.30.460.10">
    <property type="entry name" value="Beta Polymerase, domain 2"/>
    <property type="match status" value="1"/>
</dbReference>
<dbReference type="AlphaFoldDB" id="A0A1G5RSX1"/>
<sequence>MESNQNLAEEIGRLIDSKKGDDIVILDLRGISSVADYFVIASGNSDRQVVAIADHVEDELAKHGIYSKYKDGMKTGRWVVIDYHDILVHIFHKEERDYYNLERLWNDAKKIVLTVDSKGSIHYN</sequence>
<dbReference type="EMBL" id="FMWL01000002">
    <property type="protein sequence ID" value="SCZ77194.1"/>
    <property type="molecule type" value="Genomic_DNA"/>
</dbReference>
<reference evidence="3 4" key="1">
    <citation type="submission" date="2016-10" db="EMBL/GenBank/DDBJ databases">
        <authorList>
            <person name="de Groot N.N."/>
        </authorList>
    </citation>
    <scope>NUCLEOTIDE SEQUENCE [LARGE SCALE GENOMIC DNA]</scope>
    <source>
        <strain evidence="3 4">DSM 2784</strain>
    </source>
</reference>
<proteinExistence type="inferred from homology"/>
<keyword evidence="2" id="KW-0963">Cytoplasm</keyword>
<evidence type="ECO:0000313" key="3">
    <source>
        <dbReference type="EMBL" id="SCZ77194.1"/>
    </source>
</evidence>
<gene>
    <name evidence="2" type="primary">rsfS</name>
    <name evidence="3" type="ORF">SAMN03080599_00641</name>
</gene>
<evidence type="ECO:0000313" key="4">
    <source>
        <dbReference type="Proteomes" id="UP000199208"/>
    </source>
</evidence>